<evidence type="ECO:0000259" key="5">
    <source>
        <dbReference type="Pfam" id="PF25944"/>
    </source>
</evidence>
<dbReference type="eggNOG" id="COG0845">
    <property type="taxonomic scope" value="Bacteria"/>
</dbReference>
<dbReference type="Gene3D" id="1.10.287.470">
    <property type="entry name" value="Helix hairpin bin"/>
    <property type="match status" value="1"/>
</dbReference>
<feature type="domain" description="Multidrug resistance protein MdtA-like C-terminal permuted SH3" evidence="6">
    <location>
        <begin position="303"/>
        <end position="363"/>
    </location>
</feature>
<dbReference type="Proteomes" id="UP000002608">
    <property type="component" value="Chromosome"/>
</dbReference>
<comment type="subcellular location">
    <subcellularLocation>
        <location evidence="1">Cell inner membrane</location>
        <topology evidence="1">Lipid-anchor</topology>
    </subcellularLocation>
</comment>
<gene>
    <name evidence="7" type="ordered locus">Spea_2808</name>
</gene>
<keyword evidence="8" id="KW-1185">Reference proteome</keyword>
<dbReference type="PROSITE" id="PS51257">
    <property type="entry name" value="PROKAR_LIPOPROTEIN"/>
    <property type="match status" value="1"/>
</dbReference>
<dbReference type="STRING" id="398579.Spea_2808"/>
<evidence type="ECO:0000259" key="3">
    <source>
        <dbReference type="Pfam" id="PF25876"/>
    </source>
</evidence>
<feature type="domain" description="Multidrug resistance protein MdtA-like beta-barrel" evidence="5">
    <location>
        <begin position="213"/>
        <end position="297"/>
    </location>
</feature>
<evidence type="ECO:0000313" key="7">
    <source>
        <dbReference type="EMBL" id="ABV88127.1"/>
    </source>
</evidence>
<name>A8H6E0_SHEPA</name>
<accession>A8H6E0</accession>
<dbReference type="RefSeq" id="WP_012156033.1">
    <property type="nucleotide sequence ID" value="NC_009901.1"/>
</dbReference>
<feature type="domain" description="Multidrug resistance protein MdtA-like barrel-sandwich hybrid" evidence="4">
    <location>
        <begin position="65"/>
        <end position="208"/>
    </location>
</feature>
<dbReference type="InterPro" id="IPR058626">
    <property type="entry name" value="MdtA-like_b-barrel"/>
</dbReference>
<dbReference type="NCBIfam" id="TIGR01730">
    <property type="entry name" value="RND_mfp"/>
    <property type="match status" value="1"/>
</dbReference>
<dbReference type="InterPro" id="IPR006143">
    <property type="entry name" value="RND_pump_MFP"/>
</dbReference>
<evidence type="ECO:0000256" key="1">
    <source>
        <dbReference type="ARBA" id="ARBA00004519"/>
    </source>
</evidence>
<dbReference type="Pfam" id="PF25917">
    <property type="entry name" value="BSH_RND"/>
    <property type="match status" value="1"/>
</dbReference>
<dbReference type="InterPro" id="IPR058627">
    <property type="entry name" value="MdtA-like_C"/>
</dbReference>
<dbReference type="GO" id="GO:0046677">
    <property type="term" value="P:response to antibiotic"/>
    <property type="evidence" value="ECO:0007669"/>
    <property type="project" value="TreeGrafter"/>
</dbReference>
<protein>
    <submittedName>
        <fullName evidence="7">Efflux transporter, RND family, MFP subunit</fullName>
    </submittedName>
</protein>
<dbReference type="Pfam" id="PF25967">
    <property type="entry name" value="RND-MFP_C"/>
    <property type="match status" value="1"/>
</dbReference>
<dbReference type="OrthoDB" id="9816569at2"/>
<evidence type="ECO:0000259" key="4">
    <source>
        <dbReference type="Pfam" id="PF25917"/>
    </source>
</evidence>
<reference evidence="7 8" key="1">
    <citation type="submission" date="2007-10" db="EMBL/GenBank/DDBJ databases">
        <title>Complete sequence of Shewanella pealeana ATCC 700345.</title>
        <authorList>
            <consortium name="US DOE Joint Genome Institute"/>
            <person name="Copeland A."/>
            <person name="Lucas S."/>
            <person name="Lapidus A."/>
            <person name="Barry K."/>
            <person name="Glavina del Rio T."/>
            <person name="Dalin E."/>
            <person name="Tice H."/>
            <person name="Pitluck S."/>
            <person name="Chertkov O."/>
            <person name="Brettin T."/>
            <person name="Bruce D."/>
            <person name="Detter J.C."/>
            <person name="Han C."/>
            <person name="Schmutz J."/>
            <person name="Larimer F."/>
            <person name="Land M."/>
            <person name="Hauser L."/>
            <person name="Kyrpides N."/>
            <person name="Kim E."/>
            <person name="Zhao J.-S.Z."/>
            <person name="Manno D."/>
            <person name="Hawari J."/>
            <person name="Richardson P."/>
        </authorList>
    </citation>
    <scope>NUCLEOTIDE SEQUENCE [LARGE SCALE GENOMIC DNA]</scope>
    <source>
        <strain evidence="8">ATCC 700345 / ANG-SQ1</strain>
    </source>
</reference>
<organism evidence="7 8">
    <name type="scientific">Shewanella pealeana (strain ATCC 700345 / ANG-SQ1)</name>
    <dbReference type="NCBI Taxonomy" id="398579"/>
    <lineage>
        <taxon>Bacteria</taxon>
        <taxon>Pseudomonadati</taxon>
        <taxon>Pseudomonadota</taxon>
        <taxon>Gammaproteobacteria</taxon>
        <taxon>Alteromonadales</taxon>
        <taxon>Shewanellaceae</taxon>
        <taxon>Shewanella</taxon>
    </lineage>
</organism>
<dbReference type="PANTHER" id="PTHR30158">
    <property type="entry name" value="ACRA/E-RELATED COMPONENT OF DRUG EFFLUX TRANSPORTER"/>
    <property type="match status" value="1"/>
</dbReference>
<dbReference type="Gene3D" id="2.40.420.20">
    <property type="match status" value="1"/>
</dbReference>
<dbReference type="HOGENOM" id="CLU_018816_2_1_6"/>
<dbReference type="Pfam" id="PF25944">
    <property type="entry name" value="Beta-barrel_RND"/>
    <property type="match status" value="1"/>
</dbReference>
<dbReference type="Gene3D" id="2.40.50.100">
    <property type="match status" value="1"/>
</dbReference>
<sequence length="378" mass="42004">MASELKKITRLGLFAVVCFWTTACEKSGTDEAFNYPNTANIATVTAELTQVTLFDELQGRVRPLRSAEIRPQVEGIITQRLFKQGDTLEQGDALFQIDQDIFIIDVEIKQAALEQSMAHLALIQSQVDRFTQLDRTKAVSKQAFEEASFNLQIAAATVQQNRAQLKHSELQLEYAKVTAPISGIIGEALVTEGSLVSRTEPQPLAIIQQIDKVYIDVRQPASKLGVLRRLLANEQKNSEQGVKVIVQSSAESADDIEGQILFSGISVDENTGDLVIRIIADNAKQQLLPGMYVRTQIPRQKLQAITVPEHAVRRNSAGSPFVYIVVNDKFEQRPVQLEGLQQRRYVISKGINPNDIVVVTGQDNLREGAELVLSDWQQ</sequence>
<dbReference type="GO" id="GO:0005886">
    <property type="term" value="C:plasma membrane"/>
    <property type="evidence" value="ECO:0007669"/>
    <property type="project" value="TreeGrafter"/>
</dbReference>
<dbReference type="AlphaFoldDB" id="A8H6E0"/>
<evidence type="ECO:0000256" key="2">
    <source>
        <dbReference type="ARBA" id="ARBA00009477"/>
    </source>
</evidence>
<dbReference type="Gene3D" id="2.40.30.170">
    <property type="match status" value="1"/>
</dbReference>
<evidence type="ECO:0000313" key="8">
    <source>
        <dbReference type="Proteomes" id="UP000002608"/>
    </source>
</evidence>
<proteinExistence type="inferred from homology"/>
<dbReference type="InterPro" id="IPR058624">
    <property type="entry name" value="MdtA-like_HH"/>
</dbReference>
<dbReference type="KEGG" id="spl:Spea_2808"/>
<dbReference type="InterPro" id="IPR058625">
    <property type="entry name" value="MdtA-like_BSH"/>
</dbReference>
<dbReference type="GO" id="GO:0022857">
    <property type="term" value="F:transmembrane transporter activity"/>
    <property type="evidence" value="ECO:0007669"/>
    <property type="project" value="InterPro"/>
</dbReference>
<comment type="similarity">
    <text evidence="2">Belongs to the membrane fusion protein (MFP) (TC 8.A.1) family.</text>
</comment>
<feature type="domain" description="Multidrug resistance protein MdtA-like alpha-helical hairpin" evidence="3">
    <location>
        <begin position="110"/>
        <end position="175"/>
    </location>
</feature>
<dbReference type="Pfam" id="PF25876">
    <property type="entry name" value="HH_MFP_RND"/>
    <property type="match status" value="1"/>
</dbReference>
<evidence type="ECO:0000259" key="6">
    <source>
        <dbReference type="Pfam" id="PF25967"/>
    </source>
</evidence>
<dbReference type="GO" id="GO:0030313">
    <property type="term" value="C:cell envelope"/>
    <property type="evidence" value="ECO:0007669"/>
    <property type="project" value="UniProtKB-SubCell"/>
</dbReference>
<dbReference type="SUPFAM" id="SSF111369">
    <property type="entry name" value="HlyD-like secretion proteins"/>
    <property type="match status" value="1"/>
</dbReference>
<dbReference type="EMBL" id="CP000851">
    <property type="protein sequence ID" value="ABV88127.1"/>
    <property type="molecule type" value="Genomic_DNA"/>
</dbReference>